<protein>
    <recommendedName>
        <fullName evidence="4">Resistance to inhibitors of cholinesterase protein 3 N-terminal domain-containing protein</fullName>
    </recommendedName>
</protein>
<dbReference type="GO" id="GO:0007271">
    <property type="term" value="P:synaptic transmission, cholinergic"/>
    <property type="evidence" value="ECO:0007669"/>
    <property type="project" value="TreeGrafter"/>
</dbReference>
<proteinExistence type="predicted"/>
<dbReference type="GO" id="GO:0045202">
    <property type="term" value="C:synapse"/>
    <property type="evidence" value="ECO:0007669"/>
    <property type="project" value="GOC"/>
</dbReference>
<keyword evidence="2" id="KW-1133">Transmembrane helix</keyword>
<dbReference type="PANTHER" id="PTHR21723:SF3">
    <property type="entry name" value="PROTEIN RIC-3"/>
    <property type="match status" value="1"/>
</dbReference>
<sequence length="431" mass="46591">MATATGHRMESNSGMGPRKTMIIMVTVVGCVAILWPKVFYPMMVGNGQNKNVIKDHRGAGCCGVVLDQETFANASINYASSQQQQEQQNLFRKRNFAPYVDIDSIRQERPPHLRPEAMHPAMRERGRAIPQPGSIHGGDRPQSAPRIVEGRVTNYSTSVSSGNNSKSSSLSIANLSQSGPSLAGGDSADQLMELELLRKKLDETERAMTKIIANMGNIPKGQETNVNGDEPATEEKETTSEVNATEDKVSNGHAIKPAENAAETTSAVQDTSGGETSSATSTPEKKPKKRDTSTERGTVKVMAMEVTAQRENGKRLSRPSTPLLPMSGHSDTANPPTEEQETRSIVLDGRLPHDSKILVSDAETAVEKMEPENSEEEDDAPVILSGKMTLSLINMDFIEKDATGTVAVGEIVTELHKPQEELATAVSKESE</sequence>
<dbReference type="PANTHER" id="PTHR21723">
    <property type="entry name" value="RESISTANCE TO INHIBITORS OF CHOLINESTERASE PROTEIN 3 RIC3"/>
    <property type="match status" value="1"/>
</dbReference>
<dbReference type="AlphaFoldDB" id="A0A8W7PQE8"/>
<name>A0A8W7PQE8_ANOCL</name>
<evidence type="ECO:0000256" key="1">
    <source>
        <dbReference type="SAM" id="MobiDB-lite"/>
    </source>
</evidence>
<keyword evidence="2" id="KW-0812">Transmembrane</keyword>
<feature type="compositionally biased region" description="Low complexity" evidence="1">
    <location>
        <begin position="271"/>
        <end position="282"/>
    </location>
</feature>
<dbReference type="InterPro" id="IPR026160">
    <property type="entry name" value="Ric3"/>
</dbReference>
<reference evidence="3" key="1">
    <citation type="submission" date="2022-08" db="UniProtKB">
        <authorList>
            <consortium name="EnsemblMetazoa"/>
        </authorList>
    </citation>
    <scope>IDENTIFICATION</scope>
</reference>
<dbReference type="GO" id="GO:0043025">
    <property type="term" value="C:neuronal cell body"/>
    <property type="evidence" value="ECO:0007669"/>
    <property type="project" value="TreeGrafter"/>
</dbReference>
<feature type="compositionally biased region" description="Basic and acidic residues" evidence="1">
    <location>
        <begin position="233"/>
        <end position="250"/>
    </location>
</feature>
<accession>A0A8W7PQE8</accession>
<keyword evidence="2" id="KW-0472">Membrane</keyword>
<dbReference type="EnsemblMetazoa" id="ACOM035049-RA">
    <property type="protein sequence ID" value="ACOM035049-PA.1"/>
    <property type="gene ID" value="ACOM035049"/>
</dbReference>
<dbReference type="GO" id="GO:0034394">
    <property type="term" value="P:protein localization to cell surface"/>
    <property type="evidence" value="ECO:0007669"/>
    <property type="project" value="TreeGrafter"/>
</dbReference>
<feature type="region of interest" description="Disordered" evidence="1">
    <location>
        <begin position="212"/>
        <end position="339"/>
    </location>
</feature>
<dbReference type="Proteomes" id="UP000075882">
    <property type="component" value="Unassembled WGS sequence"/>
</dbReference>
<evidence type="ECO:0008006" key="4">
    <source>
        <dbReference type="Google" id="ProtNLM"/>
    </source>
</evidence>
<dbReference type="GO" id="GO:0043005">
    <property type="term" value="C:neuron projection"/>
    <property type="evidence" value="ECO:0007669"/>
    <property type="project" value="TreeGrafter"/>
</dbReference>
<evidence type="ECO:0000313" key="3">
    <source>
        <dbReference type="EnsemblMetazoa" id="ACOM035049-PA.1"/>
    </source>
</evidence>
<evidence type="ECO:0000256" key="2">
    <source>
        <dbReference type="SAM" id="Phobius"/>
    </source>
</evidence>
<organism evidence="3">
    <name type="scientific">Anopheles coluzzii</name>
    <name type="common">African malaria mosquito</name>
    <dbReference type="NCBI Taxonomy" id="1518534"/>
    <lineage>
        <taxon>Eukaryota</taxon>
        <taxon>Metazoa</taxon>
        <taxon>Ecdysozoa</taxon>
        <taxon>Arthropoda</taxon>
        <taxon>Hexapoda</taxon>
        <taxon>Insecta</taxon>
        <taxon>Pterygota</taxon>
        <taxon>Neoptera</taxon>
        <taxon>Endopterygota</taxon>
        <taxon>Diptera</taxon>
        <taxon>Nematocera</taxon>
        <taxon>Culicoidea</taxon>
        <taxon>Culicidae</taxon>
        <taxon>Anophelinae</taxon>
        <taxon>Anopheles</taxon>
    </lineage>
</organism>
<dbReference type="VEuPathDB" id="VectorBase:ACON2_037091"/>
<feature type="transmembrane region" description="Helical" evidence="2">
    <location>
        <begin position="21"/>
        <end position="40"/>
    </location>
</feature>
<feature type="region of interest" description="Disordered" evidence="1">
    <location>
        <begin position="127"/>
        <end position="146"/>
    </location>
</feature>